<feature type="compositionally biased region" description="Basic and acidic residues" evidence="2">
    <location>
        <begin position="538"/>
        <end position="577"/>
    </location>
</feature>
<reference evidence="3 4" key="1">
    <citation type="submission" date="2019-03" db="EMBL/GenBank/DDBJ databases">
        <title>Sequencing 25 genomes of Wallemia mellicola.</title>
        <authorList>
            <person name="Gostincar C."/>
        </authorList>
    </citation>
    <scope>NUCLEOTIDE SEQUENCE [LARGE SCALE GENOMIC DNA]</scope>
    <source>
        <strain evidence="3 4">EXF-1274</strain>
    </source>
</reference>
<feature type="compositionally biased region" description="Basic and acidic residues" evidence="2">
    <location>
        <begin position="21"/>
        <end position="40"/>
    </location>
</feature>
<dbReference type="AlphaFoldDB" id="A0AB38MUX2"/>
<dbReference type="InterPro" id="IPR007307">
    <property type="entry name" value="Ltv1"/>
</dbReference>
<dbReference type="GO" id="GO:0000056">
    <property type="term" value="P:ribosomal small subunit export from nucleus"/>
    <property type="evidence" value="ECO:0007669"/>
    <property type="project" value="TreeGrafter"/>
</dbReference>
<dbReference type="PANTHER" id="PTHR21531">
    <property type="entry name" value="LOW-TEMPERATURE VIABILITY PROTEIN LTV1-RELATED"/>
    <property type="match status" value="1"/>
</dbReference>
<feature type="compositionally biased region" description="Acidic residues" evidence="2">
    <location>
        <begin position="317"/>
        <end position="337"/>
    </location>
</feature>
<sequence>MAPVSIFKKPGAQKFQLVHKSQSDKDRDPNDDKGVLKQIDKKTVKPGDAANFGIYYDDREYDYTQHLRTIGGQDAFGQELDSVLITAPDPKAEKKSFILRQQQEKDAQDEAIKRAYENQASIPLELQGFNPDMDPALRQTLEALDDEAYLEDLNEEVLDEEDDDNEWFDDLLGDGLRGKDEVIDFGPDEEEDPAITARKERERQEYETAKANGEDLSQFHTEDWMQKFREFKLASKDQPSPPASDDLPSDEDEFEEMSDYHSEGADTVGSLRTGIGAARTRRKLRKAGSDASGYSMSSSSMFRNDGLQSLDAQFDRIEEEYNSEEDEDEDKDEEEGFDPTSDLNVHSREDFDSILDEFLDKYEVVGGRVQQKLEGDTPAEKLQTMRLAMADLAPKGDQIKKYEDAASKRITSAYRIATGEEEDDDSNIPMPFDVDAKEDRMDAQTILTTYTNTENHPTKIRSQDLLSGRKKEKKEGPVRHVAFAEKEDVAPVRKVQIVVDPKTGFPMEIGEDGEVDDEESEEEEEAARRPKKQTVSRNRNESKEEKKARKQAAKTDKQNRKVEKKETKEAFANERKSQISKTANAKQSQDVTAKTIAVLSIFPTFVTLPRRTLAAPPIAPLVATFGATDWAAAATLDNDILALLDFLPVEYSLTTTMMFNIARVFSRANKPLQLSTISTSSRVLSKTQDKGVGVQEQSTPGGPSSDEIAQSDSAYDPSKPDPTSSAEGVEQETGKPFAGGTTAANPKGSPVASKLGDKNAKQSGNTLSGGRPHLDSTKKSS</sequence>
<organism evidence="3 4">
    <name type="scientific">Wallemia mellicola</name>
    <dbReference type="NCBI Taxonomy" id="1708541"/>
    <lineage>
        <taxon>Eukaryota</taxon>
        <taxon>Fungi</taxon>
        <taxon>Dikarya</taxon>
        <taxon>Basidiomycota</taxon>
        <taxon>Wallemiomycotina</taxon>
        <taxon>Wallemiomycetes</taxon>
        <taxon>Wallemiales</taxon>
        <taxon>Wallemiaceae</taxon>
        <taxon>Wallemia</taxon>
    </lineage>
</organism>
<gene>
    <name evidence="3" type="ORF">E3Q02_02159</name>
</gene>
<name>A0AB38MUX2_9BASI</name>
<feature type="compositionally biased region" description="Basic and acidic residues" evidence="2">
    <location>
        <begin position="197"/>
        <end position="208"/>
    </location>
</feature>
<feature type="region of interest" description="Disordered" evidence="2">
    <location>
        <begin position="450"/>
        <end position="479"/>
    </location>
</feature>
<proteinExistence type="inferred from homology"/>
<evidence type="ECO:0000256" key="2">
    <source>
        <dbReference type="SAM" id="MobiDB-lite"/>
    </source>
</evidence>
<feature type="region of interest" description="Disordered" evidence="2">
    <location>
        <begin position="678"/>
        <end position="781"/>
    </location>
</feature>
<feature type="region of interest" description="Disordered" evidence="2">
    <location>
        <begin position="15"/>
        <end position="40"/>
    </location>
</feature>
<feature type="compositionally biased region" description="Polar residues" evidence="2">
    <location>
        <begin position="695"/>
        <end position="713"/>
    </location>
</feature>
<dbReference type="GO" id="GO:0042274">
    <property type="term" value="P:ribosomal small subunit biogenesis"/>
    <property type="evidence" value="ECO:0007669"/>
    <property type="project" value="InterPro"/>
</dbReference>
<dbReference type="GO" id="GO:0005829">
    <property type="term" value="C:cytosol"/>
    <property type="evidence" value="ECO:0007669"/>
    <property type="project" value="TreeGrafter"/>
</dbReference>
<comment type="caution">
    <text evidence="3">The sequence shown here is derived from an EMBL/GenBank/DDBJ whole genome shotgun (WGS) entry which is preliminary data.</text>
</comment>
<feature type="region of interest" description="Disordered" evidence="2">
    <location>
        <begin position="179"/>
        <end position="348"/>
    </location>
</feature>
<dbReference type="GO" id="GO:0030688">
    <property type="term" value="C:preribosome, small subunit precursor"/>
    <property type="evidence" value="ECO:0007669"/>
    <property type="project" value="TreeGrafter"/>
</dbReference>
<feature type="compositionally biased region" description="Basic and acidic residues" evidence="2">
    <location>
        <begin position="220"/>
        <end position="235"/>
    </location>
</feature>
<comment type="similarity">
    <text evidence="1">Belongs to the LTV1 family.</text>
</comment>
<feature type="compositionally biased region" description="Acidic residues" evidence="2">
    <location>
        <begin position="247"/>
        <end position="257"/>
    </location>
</feature>
<dbReference type="EMBL" id="SPRW01000020">
    <property type="protein sequence ID" value="TIC65536.1"/>
    <property type="molecule type" value="Genomic_DNA"/>
</dbReference>
<feature type="compositionally biased region" description="Basic and acidic residues" evidence="2">
    <location>
        <begin position="467"/>
        <end position="479"/>
    </location>
</feature>
<evidence type="ECO:0008006" key="5">
    <source>
        <dbReference type="Google" id="ProtNLM"/>
    </source>
</evidence>
<dbReference type="GO" id="GO:0005634">
    <property type="term" value="C:nucleus"/>
    <property type="evidence" value="ECO:0007669"/>
    <property type="project" value="TreeGrafter"/>
</dbReference>
<protein>
    <recommendedName>
        <fullName evidence="5">Low temperature viability protein</fullName>
    </recommendedName>
</protein>
<evidence type="ECO:0000313" key="4">
    <source>
        <dbReference type="Proteomes" id="UP000309601"/>
    </source>
</evidence>
<dbReference type="Proteomes" id="UP000309601">
    <property type="component" value="Unassembled WGS sequence"/>
</dbReference>
<feature type="compositionally biased region" description="Low complexity" evidence="2">
    <location>
        <begin position="289"/>
        <end position="301"/>
    </location>
</feature>
<evidence type="ECO:0000313" key="3">
    <source>
        <dbReference type="EMBL" id="TIC65536.1"/>
    </source>
</evidence>
<dbReference type="Pfam" id="PF04180">
    <property type="entry name" value="LTV"/>
    <property type="match status" value="1"/>
</dbReference>
<accession>A0AB38MUX2</accession>
<feature type="compositionally biased region" description="Basic and acidic residues" evidence="2">
    <location>
        <begin position="772"/>
        <end position="781"/>
    </location>
</feature>
<dbReference type="PANTHER" id="PTHR21531:SF0">
    <property type="entry name" value="PROTEIN LTV1 HOMOLOG"/>
    <property type="match status" value="1"/>
</dbReference>
<feature type="region of interest" description="Disordered" evidence="2">
    <location>
        <begin position="503"/>
        <end position="587"/>
    </location>
</feature>
<evidence type="ECO:0000256" key="1">
    <source>
        <dbReference type="ARBA" id="ARBA00009078"/>
    </source>
</evidence>
<feature type="compositionally biased region" description="Acidic residues" evidence="2">
    <location>
        <begin position="509"/>
        <end position="525"/>
    </location>
</feature>